<organism evidence="1 2">
    <name type="scientific">Moschus moschiferus</name>
    <name type="common">Siberian musk deer</name>
    <name type="synonym">Moschus sibiricus</name>
    <dbReference type="NCBI Taxonomy" id="68415"/>
    <lineage>
        <taxon>Eukaryota</taxon>
        <taxon>Metazoa</taxon>
        <taxon>Chordata</taxon>
        <taxon>Craniata</taxon>
        <taxon>Vertebrata</taxon>
        <taxon>Euteleostomi</taxon>
        <taxon>Mammalia</taxon>
        <taxon>Eutheria</taxon>
        <taxon>Laurasiatheria</taxon>
        <taxon>Artiodactyla</taxon>
        <taxon>Ruminantia</taxon>
        <taxon>Pecora</taxon>
        <taxon>Moschidae</taxon>
        <taxon>Moschus</taxon>
    </lineage>
</organism>
<evidence type="ECO:0000313" key="1">
    <source>
        <dbReference type="Ensembl" id="ENSMMSP00000019257.1"/>
    </source>
</evidence>
<keyword evidence="2" id="KW-1185">Reference proteome</keyword>
<reference evidence="1" key="1">
    <citation type="submission" date="2025-08" db="UniProtKB">
        <authorList>
            <consortium name="Ensembl"/>
        </authorList>
    </citation>
    <scope>IDENTIFICATION</scope>
</reference>
<reference evidence="1" key="2">
    <citation type="submission" date="2025-09" db="UniProtKB">
        <authorList>
            <consortium name="Ensembl"/>
        </authorList>
    </citation>
    <scope>IDENTIFICATION</scope>
</reference>
<evidence type="ECO:0000313" key="2">
    <source>
        <dbReference type="Proteomes" id="UP000694544"/>
    </source>
</evidence>
<proteinExistence type="predicted"/>
<protein>
    <submittedName>
        <fullName evidence="1">Uncharacterized protein</fullName>
    </submittedName>
</protein>
<dbReference type="AlphaFoldDB" id="A0A8C6DTK4"/>
<accession>A0A8C6DTK4</accession>
<sequence length="107" mass="12104">MSLACLLDLGLKSHSWATRSHSVPEDNSSMPCTKSYSAALLLAFVFWSCQSHIPLVQLFDCFFFRLCFLLLRIGIRGFQAFHLLFSPIMGYFQVLSECNRSTCEIAA</sequence>
<dbReference type="Proteomes" id="UP000694544">
    <property type="component" value="Unplaced"/>
</dbReference>
<dbReference type="Ensembl" id="ENSMMST00000021254.1">
    <property type="protein sequence ID" value="ENSMMSP00000019257.1"/>
    <property type="gene ID" value="ENSMMSG00000014552.1"/>
</dbReference>
<name>A0A8C6DTK4_MOSMO</name>